<dbReference type="GO" id="GO:0005634">
    <property type="term" value="C:nucleus"/>
    <property type="evidence" value="ECO:0007669"/>
    <property type="project" value="UniProtKB-ARBA"/>
</dbReference>
<feature type="compositionally biased region" description="Polar residues" evidence="1">
    <location>
        <begin position="18"/>
        <end position="34"/>
    </location>
</feature>
<gene>
    <name evidence="2" type="ORF">AMTR_s00030p00186860</name>
</gene>
<evidence type="ECO:0000313" key="3">
    <source>
        <dbReference type="Proteomes" id="UP000017836"/>
    </source>
</evidence>
<feature type="region of interest" description="Disordered" evidence="1">
    <location>
        <begin position="1"/>
        <end position="51"/>
    </location>
</feature>
<feature type="region of interest" description="Disordered" evidence="1">
    <location>
        <begin position="207"/>
        <end position="230"/>
    </location>
</feature>
<evidence type="ECO:0000313" key="2">
    <source>
        <dbReference type="EMBL" id="ERN16105.1"/>
    </source>
</evidence>
<dbReference type="PANTHER" id="PTHR46835">
    <property type="entry name" value="BASIC-LEUCINE ZIPPER (BZIP) TRANSCRIPTION FACTOR FAMILY PROTEIN-RELATED"/>
    <property type="match status" value="1"/>
</dbReference>
<proteinExistence type="predicted"/>
<sequence length="360" mass="40216">MSQQSHLPPRSPLLTRASPFTGSDSLFSPNQKSSEAFIRHQRSPSQSSAIEQPPSWLDELLIDSETSVKGFFHRRSSSDSAAFMGGPCDFPKLLSLAEEEDAIYSEVGLWPNGSRDQACFDRGENALSLSCELLSSLREKTKKNEALTKKNEALHDLDLACVYGPNSPRLKPNILNSEVSVAPSFSDECVAQRNELHGADNFRNLDSENSHGASCAHDTRLKGPRRHPGQRSRVRKLQYIAELERTVNAFETLKSEFAAKASSLFRQRVLLTIENNTLKRKIINHQQMIMIKDCQHQSLKKEVQRLKMVHRVEPENSSSSSHSSDNQTKAAAHDISWQLLEMGKLSLGGNPIPLKLGFRS</sequence>
<name>U5D1K9_AMBTC</name>
<organism evidence="2 3">
    <name type="scientific">Amborella trichopoda</name>
    <dbReference type="NCBI Taxonomy" id="13333"/>
    <lineage>
        <taxon>Eukaryota</taxon>
        <taxon>Viridiplantae</taxon>
        <taxon>Streptophyta</taxon>
        <taxon>Embryophyta</taxon>
        <taxon>Tracheophyta</taxon>
        <taxon>Spermatophyta</taxon>
        <taxon>Magnoliopsida</taxon>
        <taxon>Amborellales</taxon>
        <taxon>Amborellaceae</taxon>
        <taxon>Amborella</taxon>
    </lineage>
</organism>
<dbReference type="OrthoDB" id="1906396at2759"/>
<evidence type="ECO:0000256" key="1">
    <source>
        <dbReference type="SAM" id="MobiDB-lite"/>
    </source>
</evidence>
<dbReference type="OMA" id="HPHEAEN"/>
<dbReference type="EMBL" id="KI392485">
    <property type="protein sequence ID" value="ERN16105.1"/>
    <property type="molecule type" value="Genomic_DNA"/>
</dbReference>
<dbReference type="STRING" id="13333.U5D1K9"/>
<dbReference type="PANTHER" id="PTHR46835:SF4">
    <property type="entry name" value="B-ZIP PROTEIN"/>
    <property type="match status" value="1"/>
</dbReference>
<dbReference type="GO" id="GO:0003700">
    <property type="term" value="F:DNA-binding transcription factor activity"/>
    <property type="evidence" value="ECO:0007669"/>
    <property type="project" value="InterPro"/>
</dbReference>
<dbReference type="Gramene" id="ERN16105">
    <property type="protein sequence ID" value="ERN16105"/>
    <property type="gene ID" value="AMTR_s00030p00186860"/>
</dbReference>
<dbReference type="Proteomes" id="UP000017836">
    <property type="component" value="Unassembled WGS sequence"/>
</dbReference>
<evidence type="ECO:0008006" key="4">
    <source>
        <dbReference type="Google" id="ProtNLM"/>
    </source>
</evidence>
<dbReference type="HOGENOM" id="CLU_059834_0_0_1"/>
<dbReference type="AlphaFoldDB" id="U5D1K9"/>
<dbReference type="eggNOG" id="ENOG502QV97">
    <property type="taxonomic scope" value="Eukaryota"/>
</dbReference>
<dbReference type="InterPro" id="IPR044759">
    <property type="entry name" value="bZIP_RF2"/>
</dbReference>
<dbReference type="KEGG" id="atr:18444403"/>
<keyword evidence="3" id="KW-1185">Reference proteome</keyword>
<accession>U5D1K9</accession>
<dbReference type="InterPro" id="IPR044797">
    <property type="entry name" value="At4g06598-like"/>
</dbReference>
<dbReference type="CDD" id="cd14703">
    <property type="entry name" value="bZIP_plant_RF2"/>
    <property type="match status" value="1"/>
</dbReference>
<reference evidence="3" key="1">
    <citation type="journal article" date="2013" name="Science">
        <title>The Amborella genome and the evolution of flowering plants.</title>
        <authorList>
            <consortium name="Amborella Genome Project"/>
        </authorList>
    </citation>
    <scope>NUCLEOTIDE SEQUENCE [LARGE SCALE GENOMIC DNA]</scope>
</reference>
<protein>
    <recommendedName>
        <fullName evidence="4">BZIP domain-containing protein</fullName>
    </recommendedName>
</protein>